<dbReference type="AlphaFoldDB" id="A0A8S9KKE7"/>
<feature type="compositionally biased region" description="Acidic residues" evidence="1">
    <location>
        <begin position="70"/>
        <end position="81"/>
    </location>
</feature>
<feature type="region of interest" description="Disordered" evidence="1">
    <location>
        <begin position="40"/>
        <end position="90"/>
    </location>
</feature>
<accession>A0A8S9KKE7</accession>
<comment type="caution">
    <text evidence="2">The sequence shown here is derived from an EMBL/GenBank/DDBJ whole genome shotgun (WGS) entry which is preliminary data.</text>
</comment>
<evidence type="ECO:0000313" key="2">
    <source>
        <dbReference type="EMBL" id="KAF2595700.1"/>
    </source>
</evidence>
<dbReference type="EMBL" id="QGKW02000717">
    <property type="protein sequence ID" value="KAF2595700.1"/>
    <property type="molecule type" value="Genomic_DNA"/>
</dbReference>
<proteinExistence type="predicted"/>
<evidence type="ECO:0000256" key="1">
    <source>
        <dbReference type="SAM" id="MobiDB-lite"/>
    </source>
</evidence>
<protein>
    <submittedName>
        <fullName evidence="2">Uncharacterized protein</fullName>
    </submittedName>
</protein>
<evidence type="ECO:0000313" key="3">
    <source>
        <dbReference type="Proteomes" id="UP000712281"/>
    </source>
</evidence>
<sequence>MGALATTAHKVASPLVRSASRNAKQTQYAISYFRLSCTSRGKKGMPDPCHRERDTCLSPSRRSTEREDSTVEESDRDEESTERDADSFIVGGRSRDRGRVFEVSREQGGVVEVCSLVTCGVILFLRGKLRYKDEIDERTHGHSALPIDWSVSWTPLYKVLQHAIGW</sequence>
<feature type="compositionally biased region" description="Basic and acidic residues" evidence="1">
    <location>
        <begin position="44"/>
        <end position="55"/>
    </location>
</feature>
<name>A0A8S9KKE7_BRACR</name>
<dbReference type="Proteomes" id="UP000712281">
    <property type="component" value="Unassembled WGS sequence"/>
</dbReference>
<gene>
    <name evidence="2" type="ORF">F2Q68_00011362</name>
</gene>
<organism evidence="2 3">
    <name type="scientific">Brassica cretica</name>
    <name type="common">Mustard</name>
    <dbReference type="NCBI Taxonomy" id="69181"/>
    <lineage>
        <taxon>Eukaryota</taxon>
        <taxon>Viridiplantae</taxon>
        <taxon>Streptophyta</taxon>
        <taxon>Embryophyta</taxon>
        <taxon>Tracheophyta</taxon>
        <taxon>Spermatophyta</taxon>
        <taxon>Magnoliopsida</taxon>
        <taxon>eudicotyledons</taxon>
        <taxon>Gunneridae</taxon>
        <taxon>Pentapetalae</taxon>
        <taxon>rosids</taxon>
        <taxon>malvids</taxon>
        <taxon>Brassicales</taxon>
        <taxon>Brassicaceae</taxon>
        <taxon>Brassiceae</taxon>
        <taxon>Brassica</taxon>
    </lineage>
</organism>
<reference evidence="2" key="1">
    <citation type="submission" date="2019-12" db="EMBL/GenBank/DDBJ databases">
        <title>Genome sequencing and annotation of Brassica cretica.</title>
        <authorList>
            <person name="Studholme D.J."/>
            <person name="Sarris P.F."/>
        </authorList>
    </citation>
    <scope>NUCLEOTIDE SEQUENCE</scope>
    <source>
        <strain evidence="2">PFS-001/15</strain>
        <tissue evidence="2">Leaf</tissue>
    </source>
</reference>